<organism evidence="2 3">
    <name type="scientific">Wickerhamomyces mucosus</name>
    <dbReference type="NCBI Taxonomy" id="1378264"/>
    <lineage>
        <taxon>Eukaryota</taxon>
        <taxon>Fungi</taxon>
        <taxon>Dikarya</taxon>
        <taxon>Ascomycota</taxon>
        <taxon>Saccharomycotina</taxon>
        <taxon>Saccharomycetes</taxon>
        <taxon>Phaffomycetales</taxon>
        <taxon>Wickerhamomycetaceae</taxon>
        <taxon>Wickerhamomyces</taxon>
    </lineage>
</organism>
<evidence type="ECO:0008006" key="4">
    <source>
        <dbReference type="Google" id="ProtNLM"/>
    </source>
</evidence>
<dbReference type="Proteomes" id="UP000769528">
    <property type="component" value="Unassembled WGS sequence"/>
</dbReference>
<evidence type="ECO:0000256" key="1">
    <source>
        <dbReference type="ARBA" id="ARBA00009003"/>
    </source>
</evidence>
<keyword evidence="3" id="KW-1185">Reference proteome</keyword>
<dbReference type="AlphaFoldDB" id="A0A9P8PH95"/>
<reference evidence="2" key="1">
    <citation type="journal article" date="2021" name="Open Biol.">
        <title>Shared evolutionary footprints suggest mitochondrial oxidative damage underlies multiple complex I losses in fungi.</title>
        <authorList>
            <person name="Schikora-Tamarit M.A."/>
            <person name="Marcet-Houben M."/>
            <person name="Nosek J."/>
            <person name="Gabaldon T."/>
        </authorList>
    </citation>
    <scope>NUCLEOTIDE SEQUENCE</scope>
    <source>
        <strain evidence="2">CBS6341</strain>
    </source>
</reference>
<dbReference type="InterPro" id="IPR039367">
    <property type="entry name" value="Och1-like"/>
</dbReference>
<dbReference type="PANTHER" id="PTHR31834">
    <property type="entry name" value="INITIATION-SPECIFIC ALPHA-1,6-MANNOSYLTRANSFERASE"/>
    <property type="match status" value="1"/>
</dbReference>
<dbReference type="GO" id="GO:0000009">
    <property type="term" value="F:alpha-1,6-mannosyltransferase activity"/>
    <property type="evidence" value="ECO:0007669"/>
    <property type="project" value="InterPro"/>
</dbReference>
<proteinExistence type="inferred from homology"/>
<dbReference type="Pfam" id="PF04488">
    <property type="entry name" value="Gly_transf_sug"/>
    <property type="match status" value="1"/>
</dbReference>
<dbReference type="InterPro" id="IPR007577">
    <property type="entry name" value="GlycoTrfase_DXD_sugar-bd_CS"/>
</dbReference>
<accession>A0A9P8PH95</accession>
<dbReference type="InterPro" id="IPR029044">
    <property type="entry name" value="Nucleotide-diphossugar_trans"/>
</dbReference>
<comment type="caution">
    <text evidence="2">The sequence shown here is derived from an EMBL/GenBank/DDBJ whole genome shotgun (WGS) entry which is preliminary data.</text>
</comment>
<dbReference type="GO" id="GO:0000136">
    <property type="term" value="C:mannan polymerase complex"/>
    <property type="evidence" value="ECO:0007669"/>
    <property type="project" value="TreeGrafter"/>
</dbReference>
<evidence type="ECO:0000313" key="3">
    <source>
        <dbReference type="Proteomes" id="UP000769528"/>
    </source>
</evidence>
<comment type="similarity">
    <text evidence="1">Belongs to the glycosyltransferase 32 family.</text>
</comment>
<evidence type="ECO:0000313" key="2">
    <source>
        <dbReference type="EMBL" id="KAH3671219.1"/>
    </source>
</evidence>
<gene>
    <name evidence="2" type="ORF">WICMUC_004736</name>
</gene>
<reference evidence="2" key="2">
    <citation type="submission" date="2021-01" db="EMBL/GenBank/DDBJ databases">
        <authorList>
            <person name="Schikora-Tamarit M.A."/>
        </authorList>
    </citation>
    <scope>NUCLEOTIDE SEQUENCE</scope>
    <source>
        <strain evidence="2">CBS6341</strain>
    </source>
</reference>
<dbReference type="SUPFAM" id="SSF53448">
    <property type="entry name" value="Nucleotide-diphospho-sugar transferases"/>
    <property type="match status" value="1"/>
</dbReference>
<dbReference type="Gene3D" id="3.90.550.20">
    <property type="match status" value="1"/>
</dbReference>
<name>A0A9P8PH95_9ASCO</name>
<dbReference type="GO" id="GO:0006487">
    <property type="term" value="P:protein N-linked glycosylation"/>
    <property type="evidence" value="ECO:0007669"/>
    <property type="project" value="TreeGrafter"/>
</dbReference>
<dbReference type="OrthoDB" id="409543at2759"/>
<sequence length="433" mass="50838">MIDFVRLAYIYFDKATPYIQKVLQRKYLLITFSFFFALFITSHLNNHEIATSVLPSSSLFQSQSQPEPNNKAISSNIGLFGDSIDTSGYKIPDEDLDKILKLPISQRLELIYPYDKENHTPIEKNILQSHKFSEWNMLGQDIKNFITSWRKQNFPEYEHFLFNDKEIYRFLLREYGTFFPEILEAYNLFPKNILKYDFFRYLVVFAKGGVYSDIDTVLTKPFTEWPSYGETIYGKPNHISGVIGIEGECDCETWKGIVSRRVQFCQWTIQFKKHHPLIRNLLVMIMNKLNTFYDKKRNILTIDGTEFDFNQSTSNYYDGVIELTGPGMFTDAVYSYLNSQDAKSFEVINPNNQAEIYEKLRVKQPKSSKWGFVHDSEHTPNFGWENVTEIQEPILVNDEILILPKVFFNSRPEESDRNLVEHRYHGSWKSSNV</sequence>
<protein>
    <recommendedName>
        <fullName evidence="4">Mannosyltransferase</fullName>
    </recommendedName>
</protein>
<dbReference type="PANTHER" id="PTHR31834:SF1">
    <property type="entry name" value="INITIATION-SPECIFIC ALPHA-1,6-MANNOSYLTRANSFERASE"/>
    <property type="match status" value="1"/>
</dbReference>
<dbReference type="EMBL" id="JAEUBF010001283">
    <property type="protein sequence ID" value="KAH3671219.1"/>
    <property type="molecule type" value="Genomic_DNA"/>
</dbReference>